<dbReference type="InterPro" id="IPR013486">
    <property type="entry name" value="SpoIID/LytB"/>
</dbReference>
<dbReference type="GO" id="GO:0030288">
    <property type="term" value="C:outer membrane-bounded periplasmic space"/>
    <property type="evidence" value="ECO:0007669"/>
    <property type="project" value="TreeGrafter"/>
</dbReference>
<dbReference type="OrthoDB" id="9794671at2"/>
<protein>
    <submittedName>
        <fullName evidence="3">Stage II sporulation protein D</fullName>
    </submittedName>
</protein>
<keyword evidence="1" id="KW-0732">Signal</keyword>
<dbReference type="NCBIfam" id="TIGR02669">
    <property type="entry name" value="SpoIID_LytB"/>
    <property type="match status" value="1"/>
</dbReference>
<dbReference type="Pfam" id="PF08486">
    <property type="entry name" value="SpoIID"/>
    <property type="match status" value="1"/>
</dbReference>
<organism evidence="3 4">
    <name type="scientific">Paenibacillus prosopidis</name>
    <dbReference type="NCBI Taxonomy" id="630520"/>
    <lineage>
        <taxon>Bacteria</taxon>
        <taxon>Bacillati</taxon>
        <taxon>Bacillota</taxon>
        <taxon>Bacilli</taxon>
        <taxon>Bacillales</taxon>
        <taxon>Paenibacillaceae</taxon>
        <taxon>Paenibacillus</taxon>
    </lineage>
</organism>
<dbReference type="AlphaFoldDB" id="A0A368VNZ4"/>
<dbReference type="RefSeq" id="WP_114382299.1">
    <property type="nucleotide sequence ID" value="NZ_QPJD01000015.1"/>
</dbReference>
<sequence>MAIKRSIKRLIFLTLSILMLVSAWTASPSRAAVPKLDQIRVAIFMQLPGKYVDTTAAATFSSAGGMNVGLRQPDGIHNWFSVAAAAQIRFAAEDYKVNVFESTNFSSALAVYKRIQTAKGAGYLTSIAKNGAIVYQVLEGTYNTAADATAAQSKWTADGELSKLAGGFKPVLQGPLHLESAPLASKADAAAAASSFGAAGIDAFVAVRSLQNGVVSYSVMVGAAVTDAELQIIKAAAAKAPGGSSLKEADPQSAYLLIRNDHSLSAKAESSSELYTFAGSDTKVSVSPAAADPIKLTERSNRTYRGLFELSELNGRMAVINELPFEQYLYSVVGVEMYPTWPSEALKAQAVAARSYALNKGFGFQIAHVVDTTLSQAYYGTGSERPTTIAAVNETEGEVALYEGKVIEALFSANGGGITADAKEIWNNSIAYLQSVKSPDASSEAGLHYWYRVVLPSGAIGYIRDDLLDETGQTTAAGSRIMQVNTNGTKVRKHPLIQDAVPLIAQADIGTKVVVIEKTIESNSMSWVRGPYSPQEMLTAMNVRLKTKLSGPVNTIEVSQRGPSGRATEILVNGQVLLVDKPDALRGTLGVQGSLPSTLFKIDETAKVVMLGAGSSTRTKPRDSQPVYTIGAGGKVEEASNANLFILDGDENVRAATKEPSFRFVGTGNGHGVGLSQYGALSLAQQGYDYQYILKYYYKDVTIAKE</sequence>
<dbReference type="InterPro" id="IPR051922">
    <property type="entry name" value="Bact_Sporulation_Assoc"/>
</dbReference>
<evidence type="ECO:0000259" key="2">
    <source>
        <dbReference type="Pfam" id="PF08486"/>
    </source>
</evidence>
<reference evidence="3 4" key="1">
    <citation type="submission" date="2018-07" db="EMBL/GenBank/DDBJ databases">
        <title>Genomic Encyclopedia of Type Strains, Phase III (KMG-III): the genomes of soil and plant-associated and newly described type strains.</title>
        <authorList>
            <person name="Whitman W."/>
        </authorList>
    </citation>
    <scope>NUCLEOTIDE SEQUENCE [LARGE SCALE GENOMIC DNA]</scope>
    <source>
        <strain evidence="3 4">CECT 7506</strain>
    </source>
</reference>
<dbReference type="EMBL" id="QPJD01000015">
    <property type="protein sequence ID" value="RCW42592.1"/>
    <property type="molecule type" value="Genomic_DNA"/>
</dbReference>
<accession>A0A368VNZ4</accession>
<evidence type="ECO:0000256" key="1">
    <source>
        <dbReference type="SAM" id="SignalP"/>
    </source>
</evidence>
<proteinExistence type="predicted"/>
<gene>
    <name evidence="3" type="ORF">DFP97_11523</name>
</gene>
<dbReference type="InterPro" id="IPR013693">
    <property type="entry name" value="SpoIID/LytB_N"/>
</dbReference>
<name>A0A368VNZ4_9BACL</name>
<dbReference type="Proteomes" id="UP000252415">
    <property type="component" value="Unassembled WGS sequence"/>
</dbReference>
<evidence type="ECO:0000313" key="3">
    <source>
        <dbReference type="EMBL" id="RCW42592.1"/>
    </source>
</evidence>
<evidence type="ECO:0000313" key="4">
    <source>
        <dbReference type="Proteomes" id="UP000252415"/>
    </source>
</evidence>
<comment type="caution">
    <text evidence="3">The sequence shown here is derived from an EMBL/GenBank/DDBJ whole genome shotgun (WGS) entry which is preliminary data.</text>
</comment>
<feature type="domain" description="Sporulation stage II protein D amidase enhancer LytB N-terminal" evidence="2">
    <location>
        <begin position="315"/>
        <end position="402"/>
    </location>
</feature>
<keyword evidence="4" id="KW-1185">Reference proteome</keyword>
<dbReference type="PANTHER" id="PTHR30032:SF4">
    <property type="entry name" value="AMIDASE ENHANCER"/>
    <property type="match status" value="1"/>
</dbReference>
<feature type="chain" id="PRO_5016835856" evidence="1">
    <location>
        <begin position="32"/>
        <end position="706"/>
    </location>
</feature>
<dbReference type="GO" id="GO:0030435">
    <property type="term" value="P:sporulation resulting in formation of a cellular spore"/>
    <property type="evidence" value="ECO:0007669"/>
    <property type="project" value="InterPro"/>
</dbReference>
<feature type="signal peptide" evidence="1">
    <location>
        <begin position="1"/>
        <end position="31"/>
    </location>
</feature>
<dbReference type="PANTHER" id="PTHR30032">
    <property type="entry name" value="N-ACETYLMURAMOYL-L-ALANINE AMIDASE-RELATED"/>
    <property type="match status" value="1"/>
</dbReference>